<keyword evidence="3" id="KW-1185">Reference proteome</keyword>
<keyword evidence="1" id="KW-0732">Signal</keyword>
<gene>
    <name evidence="2" type="ORF">DCC81_17395</name>
</gene>
<dbReference type="OrthoDB" id="9945820at2"/>
<dbReference type="Proteomes" id="UP000244450">
    <property type="component" value="Unassembled WGS sequence"/>
</dbReference>
<evidence type="ECO:0000313" key="2">
    <source>
        <dbReference type="EMBL" id="PUZ26019.1"/>
    </source>
</evidence>
<feature type="signal peptide" evidence="1">
    <location>
        <begin position="1"/>
        <end position="19"/>
    </location>
</feature>
<feature type="chain" id="PRO_5015539375" evidence="1">
    <location>
        <begin position="20"/>
        <end position="169"/>
    </location>
</feature>
<reference evidence="2 3" key="1">
    <citation type="submission" date="2018-04" db="EMBL/GenBank/DDBJ databases">
        <title>Chitinophaga fuyangensis sp. nov., isolated from soil in a chemical factory.</title>
        <authorList>
            <person name="Chen K."/>
        </authorList>
    </citation>
    <scope>NUCLEOTIDE SEQUENCE [LARGE SCALE GENOMIC DNA]</scope>
    <source>
        <strain evidence="2 3">LY-1</strain>
    </source>
</reference>
<dbReference type="RefSeq" id="WP_108687856.1">
    <property type="nucleotide sequence ID" value="NZ_QCYK01000002.1"/>
</dbReference>
<evidence type="ECO:0000313" key="3">
    <source>
        <dbReference type="Proteomes" id="UP000244450"/>
    </source>
</evidence>
<evidence type="ECO:0000256" key="1">
    <source>
        <dbReference type="SAM" id="SignalP"/>
    </source>
</evidence>
<proteinExistence type="predicted"/>
<sequence length="169" mass="18814">MKCLYLLLSFAILATTATGQVKKVPAKPAPATASRPEATGVCPHAIYLDTLDIDVQVKALKDTFRVPMDAARYLKVYVSDCNGTLYFEQRVASNDRIMLKGQYAGVPEAEFISLRTVDPVTGDIKFNERTVYVAKKTGTWQFFGPKSVVTEEQDFENGQLKDDRTMGDY</sequence>
<organism evidence="2 3">
    <name type="scientific">Chitinophaga parva</name>
    <dbReference type="NCBI Taxonomy" id="2169414"/>
    <lineage>
        <taxon>Bacteria</taxon>
        <taxon>Pseudomonadati</taxon>
        <taxon>Bacteroidota</taxon>
        <taxon>Chitinophagia</taxon>
        <taxon>Chitinophagales</taxon>
        <taxon>Chitinophagaceae</taxon>
        <taxon>Chitinophaga</taxon>
    </lineage>
</organism>
<comment type="caution">
    <text evidence="2">The sequence shown here is derived from an EMBL/GenBank/DDBJ whole genome shotgun (WGS) entry which is preliminary data.</text>
</comment>
<protein>
    <submittedName>
        <fullName evidence="2">Uncharacterized protein</fullName>
    </submittedName>
</protein>
<accession>A0A2T7BIA7</accession>
<dbReference type="EMBL" id="QCYK01000002">
    <property type="protein sequence ID" value="PUZ26019.1"/>
    <property type="molecule type" value="Genomic_DNA"/>
</dbReference>
<name>A0A2T7BIA7_9BACT</name>
<dbReference type="AlphaFoldDB" id="A0A2T7BIA7"/>